<dbReference type="InterPro" id="IPR035994">
    <property type="entry name" value="Nucleoside_phosphorylase_sf"/>
</dbReference>
<dbReference type="Proteomes" id="UP000002489">
    <property type="component" value="Unassembled WGS sequence"/>
</dbReference>
<dbReference type="SUPFAM" id="SSF53167">
    <property type="entry name" value="Purine and uridine phosphorylases"/>
    <property type="match status" value="1"/>
</dbReference>
<name>A0A0D2YD76_FUSOF</name>
<proteinExistence type="predicted"/>
<dbReference type="AlphaFoldDB" id="A0A0D2YD76"/>
<protein>
    <submittedName>
        <fullName evidence="1">Uncharacterized protein</fullName>
    </submittedName>
</protein>
<organism evidence="1 2">
    <name type="scientific">Fusarium oxysporum (strain Fo5176)</name>
    <name type="common">Fusarium vascular wilt</name>
    <dbReference type="NCBI Taxonomy" id="660025"/>
    <lineage>
        <taxon>Eukaryota</taxon>
        <taxon>Fungi</taxon>
        <taxon>Dikarya</taxon>
        <taxon>Ascomycota</taxon>
        <taxon>Pezizomycotina</taxon>
        <taxon>Sordariomycetes</taxon>
        <taxon>Hypocreomycetidae</taxon>
        <taxon>Hypocreales</taxon>
        <taxon>Nectriaceae</taxon>
        <taxon>Fusarium</taxon>
        <taxon>Fusarium oxysporum species complex</taxon>
    </lineage>
</organism>
<evidence type="ECO:0000313" key="1">
    <source>
        <dbReference type="EnsemblFungi" id="FOXG_14260P0"/>
    </source>
</evidence>
<dbReference type="PANTHER" id="PTHR46082:SF11">
    <property type="entry name" value="AAA+ ATPASE DOMAIN-CONTAINING PROTEIN-RELATED"/>
    <property type="match status" value="1"/>
</dbReference>
<accession>A0A0D2YD76</accession>
<evidence type="ECO:0000313" key="2">
    <source>
        <dbReference type="Proteomes" id="UP000002489"/>
    </source>
</evidence>
<dbReference type="EnsemblFungi" id="FOXG_14260T0">
    <property type="protein sequence ID" value="FOXG_14260P0"/>
    <property type="gene ID" value="FOXG_14260"/>
</dbReference>
<dbReference type="STRING" id="426428.A0A0D2YD76"/>
<reference evidence="1" key="2">
    <citation type="submission" date="2025-08" db="UniProtKB">
        <authorList>
            <consortium name="EnsemblFungi"/>
        </authorList>
    </citation>
    <scope>IDENTIFICATION</scope>
    <source>
        <strain evidence="1">4287 / CBS 123668 / FGSC 9935 / NRRL 34936</strain>
    </source>
</reference>
<dbReference type="InterPro" id="IPR053137">
    <property type="entry name" value="NLR-like"/>
</dbReference>
<dbReference type="GO" id="GO:0009116">
    <property type="term" value="P:nucleoside metabolic process"/>
    <property type="evidence" value="ECO:0007669"/>
    <property type="project" value="InterPro"/>
</dbReference>
<dbReference type="Gene3D" id="3.40.50.1580">
    <property type="entry name" value="Nucleoside phosphorylase domain"/>
    <property type="match status" value="1"/>
</dbReference>
<dbReference type="GO" id="GO:0003824">
    <property type="term" value="F:catalytic activity"/>
    <property type="evidence" value="ECO:0007669"/>
    <property type="project" value="InterPro"/>
</dbReference>
<dbReference type="PANTHER" id="PTHR46082">
    <property type="entry name" value="ATP/GTP-BINDING PROTEIN-RELATED"/>
    <property type="match status" value="1"/>
</dbReference>
<sequence>MANPQDYTVGWICALNSESVAAQAFLDEEHEGPRAVAQNDNNNYALGRIGNHNIVIAVLPDGEYGTAVAAAVAREMLGSFPNIRIGLLVGYRRWCARSKS</sequence>
<reference evidence="2" key="1">
    <citation type="journal article" date="2012" name="Mol. Plant Microbe Interact.">
        <title>A highly conserved effector in Fusarium oxysporum is required for full virulence on Arabidopsis.</title>
        <authorList>
            <person name="Thatcher L.F."/>
            <person name="Gardiner D.M."/>
            <person name="Kazan K."/>
            <person name="Manners J."/>
        </authorList>
    </citation>
    <scope>NUCLEOTIDE SEQUENCE [LARGE SCALE GENOMIC DNA]</scope>
    <source>
        <strain evidence="2">Fo5176</strain>
    </source>
</reference>